<evidence type="ECO:0000256" key="5">
    <source>
        <dbReference type="ARBA" id="ARBA00023242"/>
    </source>
</evidence>
<dbReference type="Gene3D" id="2.40.330.10">
    <property type="entry name" value="DNA-binding pseudobarrel domain"/>
    <property type="match status" value="1"/>
</dbReference>
<evidence type="ECO:0000256" key="3">
    <source>
        <dbReference type="ARBA" id="ARBA00023125"/>
    </source>
</evidence>
<proteinExistence type="predicted"/>
<reference evidence="8 9" key="1">
    <citation type="submission" date="2020-10" db="EMBL/GenBank/DDBJ databases">
        <title>The Coptis chinensis genome and diversification of protoberbering-type alkaloids.</title>
        <authorList>
            <person name="Wang B."/>
            <person name="Shu S."/>
            <person name="Song C."/>
            <person name="Liu Y."/>
        </authorList>
    </citation>
    <scope>NUCLEOTIDE SEQUENCE [LARGE SCALE GENOMIC DNA]</scope>
    <source>
        <strain evidence="8">HL-2020</strain>
        <tissue evidence="8">Leaf</tissue>
    </source>
</reference>
<keyword evidence="2" id="KW-0805">Transcription regulation</keyword>
<keyword evidence="6" id="KW-0175">Coiled coil</keyword>
<feature type="domain" description="TF-B3" evidence="7">
    <location>
        <begin position="1"/>
        <end position="52"/>
    </location>
</feature>
<evidence type="ECO:0000256" key="1">
    <source>
        <dbReference type="ARBA" id="ARBA00004123"/>
    </source>
</evidence>
<dbReference type="InterPro" id="IPR003340">
    <property type="entry name" value="B3_DNA-bd"/>
</dbReference>
<sequence length="374" mass="41722">MWKVKFYYGSTMRVISSGWKPFALDNALKMGDYCAFELVDASDFRVQIFRGLSALSVAGSGRPSSLPGGAKRKLARNDIATHFAKKSKKLPIYTQVRVDDLRQRCLARAAGNARRIELPQKSARDPLESFEDDDDCYVPPNKSTTEKVMGVLLDSCSPQGDDPLVGTFESVDKGGQLVSKDVNVKGEMHSSGTRTNENIENSAVFQDGTLMLPCYSDIYHRILLRYGRLESSQVVKSMNVVLFAALNEILSVAQAMEMVNAGELLLETLEKWDNVVNLGEVLKFNVGWLRESVDQLKTLLLRRSITVESLELKLKNHQEAVDTARERLSKLRENVESAEKELESLVQAKNDGAKALLEARSDLLKQSAIFELKI</sequence>
<organism evidence="8 9">
    <name type="scientific">Coptis chinensis</name>
    <dbReference type="NCBI Taxonomy" id="261450"/>
    <lineage>
        <taxon>Eukaryota</taxon>
        <taxon>Viridiplantae</taxon>
        <taxon>Streptophyta</taxon>
        <taxon>Embryophyta</taxon>
        <taxon>Tracheophyta</taxon>
        <taxon>Spermatophyta</taxon>
        <taxon>Magnoliopsida</taxon>
        <taxon>Ranunculales</taxon>
        <taxon>Ranunculaceae</taxon>
        <taxon>Coptidoideae</taxon>
        <taxon>Coptis</taxon>
    </lineage>
</organism>
<feature type="coiled-coil region" evidence="6">
    <location>
        <begin position="307"/>
        <end position="348"/>
    </location>
</feature>
<dbReference type="Proteomes" id="UP000631114">
    <property type="component" value="Unassembled WGS sequence"/>
</dbReference>
<comment type="subcellular location">
    <subcellularLocation>
        <location evidence="1">Nucleus</location>
    </subcellularLocation>
</comment>
<keyword evidence="3" id="KW-0238">DNA-binding</keyword>
<keyword evidence="5" id="KW-0539">Nucleus</keyword>
<dbReference type="InterPro" id="IPR015300">
    <property type="entry name" value="DNA-bd_pseudobarrel_sf"/>
</dbReference>
<dbReference type="AlphaFoldDB" id="A0A835MDJ7"/>
<evidence type="ECO:0000313" key="9">
    <source>
        <dbReference type="Proteomes" id="UP000631114"/>
    </source>
</evidence>
<evidence type="ECO:0000256" key="6">
    <source>
        <dbReference type="SAM" id="Coils"/>
    </source>
</evidence>
<dbReference type="EMBL" id="JADFTS010000002">
    <property type="protein sequence ID" value="KAF9619811.1"/>
    <property type="molecule type" value="Genomic_DNA"/>
</dbReference>
<evidence type="ECO:0000313" key="8">
    <source>
        <dbReference type="EMBL" id="KAF9619811.1"/>
    </source>
</evidence>
<name>A0A835MDJ7_9MAGN</name>
<dbReference type="CDD" id="cd10017">
    <property type="entry name" value="B3_DNA"/>
    <property type="match status" value="1"/>
</dbReference>
<gene>
    <name evidence="8" type="ORF">IFM89_009562</name>
</gene>
<evidence type="ECO:0000256" key="4">
    <source>
        <dbReference type="ARBA" id="ARBA00023163"/>
    </source>
</evidence>
<keyword evidence="9" id="KW-1185">Reference proteome</keyword>
<dbReference type="SUPFAM" id="SSF101936">
    <property type="entry name" value="DNA-binding pseudobarrel domain"/>
    <property type="match status" value="1"/>
</dbReference>
<dbReference type="GO" id="GO:0003677">
    <property type="term" value="F:DNA binding"/>
    <property type="evidence" value="ECO:0007669"/>
    <property type="project" value="UniProtKB-KW"/>
</dbReference>
<protein>
    <recommendedName>
        <fullName evidence="7">TF-B3 domain-containing protein</fullName>
    </recommendedName>
</protein>
<dbReference type="OrthoDB" id="638806at2759"/>
<comment type="caution">
    <text evidence="8">The sequence shown here is derived from an EMBL/GenBank/DDBJ whole genome shotgun (WGS) entry which is preliminary data.</text>
</comment>
<dbReference type="GO" id="GO:0005634">
    <property type="term" value="C:nucleus"/>
    <property type="evidence" value="ECO:0007669"/>
    <property type="project" value="UniProtKB-SubCell"/>
</dbReference>
<dbReference type="PROSITE" id="PS50863">
    <property type="entry name" value="B3"/>
    <property type="match status" value="1"/>
</dbReference>
<keyword evidence="4" id="KW-0804">Transcription</keyword>
<dbReference type="Pfam" id="PF02362">
    <property type="entry name" value="B3"/>
    <property type="match status" value="1"/>
</dbReference>
<evidence type="ECO:0000259" key="7">
    <source>
        <dbReference type="PROSITE" id="PS50863"/>
    </source>
</evidence>
<evidence type="ECO:0000256" key="2">
    <source>
        <dbReference type="ARBA" id="ARBA00023015"/>
    </source>
</evidence>
<accession>A0A835MDJ7</accession>